<dbReference type="PANTHER" id="PTHR21646">
    <property type="entry name" value="UBIQUITIN CARBOXYL-TERMINAL HYDROLASE"/>
    <property type="match status" value="1"/>
</dbReference>
<dbReference type="GO" id="GO:0004843">
    <property type="term" value="F:cysteine-type deubiquitinase activity"/>
    <property type="evidence" value="ECO:0007669"/>
    <property type="project" value="UniProtKB-EC"/>
</dbReference>
<name>A0A8J2WMY7_9CRUS</name>
<proteinExistence type="inferred from homology"/>
<comment type="catalytic activity">
    <reaction evidence="1">
        <text>Thiol-dependent hydrolysis of ester, thioester, amide, peptide and isopeptide bonds formed by the C-terminal Gly of ubiquitin (a 76-residue protein attached to proteins as an intracellular targeting signal).</text>
        <dbReference type="EC" id="3.4.19.12"/>
    </reaction>
</comment>
<sequence length="540" mass="61468">MKKQSIQELSLISNHENGTWPRKSSYSKRFQSNAVVGYSSKLFYKIFDLYKLLAAIRLYSDGDSSISRSVRPGPFWTKQFGQHMFYEFCVAMYVKHSTDSTRHWAELNKENPLGNQGEIAMKAFAELLKAMWSGHHHSFPPRAFKLQVGRFAPQFSEYQQHDSQELLTFLLDGLHEDLNRILKKPYIELKDADGRSDEEVAREGWENYRKRNDSVIVDLFHGMLKSTLVCPECNKVSVTFDPTCYLSLPKPVKKERPVELYLARLDPEVKAMRYRVILPKMGTILDLTEALSKLCGIPADHMIVADVHQHKFHQVFTNESSISQISEHGVIYAYELQSKLGTPGTCCMSVYLKEVKTRNIYGYGSMFGVPFILQVPREGMDYDELYRLIVARMKRYLRTVNEDPVPPISADVIKNVPSSIPNSCESEMDTEEADLSLENGNEAHPMETNGIDPVANQSQPKRLFTMDLVNVSGNSSLGKLKQNGKSITLAAKNFLTCEWEPAVKEASYDAEAAEDYNEDASSQQKVNVKKQVLQLEAYFC</sequence>
<protein>
    <recommendedName>
        <fullName evidence="3">ubiquitinyl hydrolase 1</fullName>
        <ecNumber evidence="3">3.4.19.12</ecNumber>
    </recommendedName>
</protein>
<keyword evidence="6" id="KW-0378">Hydrolase</keyword>
<evidence type="ECO:0000256" key="1">
    <source>
        <dbReference type="ARBA" id="ARBA00000707"/>
    </source>
</evidence>
<evidence type="ECO:0000256" key="5">
    <source>
        <dbReference type="ARBA" id="ARBA00022786"/>
    </source>
</evidence>
<keyword evidence="4" id="KW-0645">Protease</keyword>
<comment type="similarity">
    <text evidence="2">Belongs to the peptidase C19 family.</text>
</comment>
<evidence type="ECO:0000256" key="7">
    <source>
        <dbReference type="ARBA" id="ARBA00022807"/>
    </source>
</evidence>
<evidence type="ECO:0000256" key="2">
    <source>
        <dbReference type="ARBA" id="ARBA00009085"/>
    </source>
</evidence>
<organism evidence="9 10">
    <name type="scientific">Daphnia galeata</name>
    <dbReference type="NCBI Taxonomy" id="27404"/>
    <lineage>
        <taxon>Eukaryota</taxon>
        <taxon>Metazoa</taxon>
        <taxon>Ecdysozoa</taxon>
        <taxon>Arthropoda</taxon>
        <taxon>Crustacea</taxon>
        <taxon>Branchiopoda</taxon>
        <taxon>Diplostraca</taxon>
        <taxon>Cladocera</taxon>
        <taxon>Anomopoda</taxon>
        <taxon>Daphniidae</taxon>
        <taxon>Daphnia</taxon>
    </lineage>
</organism>
<comment type="caution">
    <text evidence="9">The sequence shown here is derived from an EMBL/GenBank/DDBJ whole genome shotgun (WGS) entry which is preliminary data.</text>
</comment>
<dbReference type="CDD" id="cd02257">
    <property type="entry name" value="Peptidase_C19"/>
    <property type="match status" value="1"/>
</dbReference>
<keyword evidence="7" id="KW-0788">Thiol protease</keyword>
<feature type="domain" description="USP" evidence="8">
    <location>
        <begin position="80"/>
        <end position="393"/>
    </location>
</feature>
<evidence type="ECO:0000259" key="8">
    <source>
        <dbReference type="PROSITE" id="PS50235"/>
    </source>
</evidence>
<dbReference type="PANTHER" id="PTHR21646:SF24">
    <property type="entry name" value="UBIQUITIN CARBOXYL-TERMINAL HYDROLASE"/>
    <property type="match status" value="1"/>
</dbReference>
<dbReference type="InterPro" id="IPR028889">
    <property type="entry name" value="USP"/>
</dbReference>
<evidence type="ECO:0000313" key="10">
    <source>
        <dbReference type="Proteomes" id="UP000789390"/>
    </source>
</evidence>
<reference evidence="9" key="1">
    <citation type="submission" date="2021-11" db="EMBL/GenBank/DDBJ databases">
        <authorList>
            <person name="Schell T."/>
        </authorList>
    </citation>
    <scope>NUCLEOTIDE SEQUENCE</scope>
    <source>
        <strain evidence="9">M5</strain>
    </source>
</reference>
<dbReference type="GO" id="GO:0016579">
    <property type="term" value="P:protein deubiquitination"/>
    <property type="evidence" value="ECO:0007669"/>
    <property type="project" value="InterPro"/>
</dbReference>
<dbReference type="Proteomes" id="UP000789390">
    <property type="component" value="Unassembled WGS sequence"/>
</dbReference>
<dbReference type="EC" id="3.4.19.12" evidence="3"/>
<dbReference type="InterPro" id="IPR001394">
    <property type="entry name" value="Peptidase_C19_UCH"/>
</dbReference>
<dbReference type="AlphaFoldDB" id="A0A8J2WMY7"/>
<accession>A0A8J2WMY7</accession>
<keyword evidence="10" id="KW-1185">Reference proteome</keyword>
<dbReference type="PROSITE" id="PS50235">
    <property type="entry name" value="USP_3"/>
    <property type="match status" value="1"/>
</dbReference>
<dbReference type="Gene3D" id="3.90.70.10">
    <property type="entry name" value="Cysteine proteinases"/>
    <property type="match status" value="1"/>
</dbReference>
<dbReference type="EMBL" id="CAKKLH010000291">
    <property type="protein sequence ID" value="CAH0109209.1"/>
    <property type="molecule type" value="Genomic_DNA"/>
</dbReference>
<dbReference type="InterPro" id="IPR050185">
    <property type="entry name" value="Ub_carboxyl-term_hydrolase"/>
</dbReference>
<evidence type="ECO:0000256" key="4">
    <source>
        <dbReference type="ARBA" id="ARBA00022670"/>
    </source>
</evidence>
<dbReference type="OrthoDB" id="265776at2759"/>
<evidence type="ECO:0000256" key="3">
    <source>
        <dbReference type="ARBA" id="ARBA00012759"/>
    </source>
</evidence>
<keyword evidence="5" id="KW-0833">Ubl conjugation pathway</keyword>
<dbReference type="SUPFAM" id="SSF54001">
    <property type="entry name" value="Cysteine proteinases"/>
    <property type="match status" value="1"/>
</dbReference>
<dbReference type="InterPro" id="IPR038765">
    <property type="entry name" value="Papain-like_cys_pep_sf"/>
</dbReference>
<evidence type="ECO:0000313" key="9">
    <source>
        <dbReference type="EMBL" id="CAH0109209.1"/>
    </source>
</evidence>
<evidence type="ECO:0000256" key="6">
    <source>
        <dbReference type="ARBA" id="ARBA00022801"/>
    </source>
</evidence>
<gene>
    <name evidence="9" type="ORF">DGAL_LOCUS12676</name>
</gene>
<dbReference type="GO" id="GO:0006508">
    <property type="term" value="P:proteolysis"/>
    <property type="evidence" value="ECO:0007669"/>
    <property type="project" value="UniProtKB-KW"/>
</dbReference>
<dbReference type="Pfam" id="PF00443">
    <property type="entry name" value="UCH"/>
    <property type="match status" value="1"/>
</dbReference>